<evidence type="ECO:0000256" key="2">
    <source>
        <dbReference type="ARBA" id="ARBA00022801"/>
    </source>
</evidence>
<comment type="caution">
    <text evidence="4">The sequence shown here is derived from an EMBL/GenBank/DDBJ whole genome shotgun (WGS) entry which is preliminary data.</text>
</comment>
<evidence type="ECO:0000256" key="1">
    <source>
        <dbReference type="ARBA" id="ARBA00006096"/>
    </source>
</evidence>
<protein>
    <submittedName>
        <fullName evidence="4">D-alanyl-D-alanine carboxypeptidase/D-alanyl-D-alanine-endopeptidase</fullName>
        <ecNumber evidence="4">3.4.16.4</ecNumber>
    </submittedName>
</protein>
<evidence type="ECO:0000313" key="5">
    <source>
        <dbReference type="Proteomes" id="UP000261284"/>
    </source>
</evidence>
<accession>A0A3E1NI22</accession>
<feature type="signal peptide" evidence="3">
    <location>
        <begin position="1"/>
        <end position="20"/>
    </location>
</feature>
<evidence type="ECO:0000256" key="3">
    <source>
        <dbReference type="SAM" id="SignalP"/>
    </source>
</evidence>
<dbReference type="GO" id="GO:0006508">
    <property type="term" value="P:proteolysis"/>
    <property type="evidence" value="ECO:0007669"/>
    <property type="project" value="InterPro"/>
</dbReference>
<dbReference type="InterPro" id="IPR000667">
    <property type="entry name" value="Peptidase_S13"/>
</dbReference>
<dbReference type="EC" id="3.4.16.4" evidence="4"/>
<name>A0A3E1NI22_9BACT</name>
<reference evidence="4 5" key="1">
    <citation type="submission" date="2018-08" db="EMBL/GenBank/DDBJ databases">
        <title>Chitinophagaceae sp. K23C18032701, a novel bacterium isolated from forest soil.</title>
        <authorList>
            <person name="Wang C."/>
        </authorList>
    </citation>
    <scope>NUCLEOTIDE SEQUENCE [LARGE SCALE GENOMIC DNA]</scope>
    <source>
        <strain evidence="4 5">K23C18032701</strain>
    </source>
</reference>
<keyword evidence="3" id="KW-0732">Signal</keyword>
<dbReference type="PANTHER" id="PTHR30023">
    <property type="entry name" value="D-ALANYL-D-ALANINE CARBOXYPEPTIDASE"/>
    <property type="match status" value="1"/>
</dbReference>
<keyword evidence="5" id="KW-1185">Reference proteome</keyword>
<dbReference type="GO" id="GO:0009002">
    <property type="term" value="F:serine-type D-Ala-D-Ala carboxypeptidase activity"/>
    <property type="evidence" value="ECO:0007669"/>
    <property type="project" value="UniProtKB-EC"/>
</dbReference>
<dbReference type="SUPFAM" id="SSF56601">
    <property type="entry name" value="beta-lactamase/transpeptidase-like"/>
    <property type="match status" value="1"/>
</dbReference>
<sequence>MKRIVTALFVLNFCSTILYAQPIKQRLQQAVQRITADAKLKHAIMGFYVVNAQTGAVIYDYNGNTGLAPASTQKIFTSTATLALLGQNYRYTTLLAHNGSISNGVLNGDLLIAGSGDPSFGSWRYAGTHRDSVLAHISAVLRRKGITRITGNVVVRDTAFSYQPIPGGWIWEDIGNYYGAGTWGLNWNENQYDLQLKPGAKEGDTAQVIGTKPALQQVELLNRITTGKAGSGDNSYIYLAPYADAGFAEGTIPAGAGRFAISGAMPNPGRQFGFDLQQYLQTQDVAVNGTVETGWELLNNKQSIPAYTRVLDTMYSPQLDSLVYWFLQKSINLYGETFIKTLARNAGTTGTTEEGVALLRNFWQANGIEPSALKIQDGSGLSPQNRVTANALVTALQFARKQPWFDHYFADLPLYNRMHMKSGTIGGSKAFAGYHTSKEGIPYTFAIIVNNFDGPAQAVVQQMYTVLNELK</sequence>
<dbReference type="OrthoDB" id="9802627at2"/>
<dbReference type="Gene3D" id="3.40.710.10">
    <property type="entry name" value="DD-peptidase/beta-lactamase superfamily"/>
    <property type="match status" value="2"/>
</dbReference>
<dbReference type="PANTHER" id="PTHR30023:SF0">
    <property type="entry name" value="PENICILLIN-SENSITIVE CARBOXYPEPTIDASE A"/>
    <property type="match status" value="1"/>
</dbReference>
<proteinExistence type="inferred from homology"/>
<dbReference type="Pfam" id="PF02113">
    <property type="entry name" value="Peptidase_S13"/>
    <property type="match status" value="1"/>
</dbReference>
<dbReference type="GO" id="GO:0000270">
    <property type="term" value="P:peptidoglycan metabolic process"/>
    <property type="evidence" value="ECO:0007669"/>
    <property type="project" value="TreeGrafter"/>
</dbReference>
<evidence type="ECO:0000313" key="4">
    <source>
        <dbReference type="EMBL" id="RFM27569.1"/>
    </source>
</evidence>
<dbReference type="AlphaFoldDB" id="A0A3E1NI22"/>
<dbReference type="InterPro" id="IPR012338">
    <property type="entry name" value="Beta-lactam/transpept-like"/>
</dbReference>
<dbReference type="Proteomes" id="UP000261284">
    <property type="component" value="Unassembled WGS sequence"/>
</dbReference>
<organism evidence="4 5">
    <name type="scientific">Deminuibacter soli</name>
    <dbReference type="NCBI Taxonomy" id="2291815"/>
    <lineage>
        <taxon>Bacteria</taxon>
        <taxon>Pseudomonadati</taxon>
        <taxon>Bacteroidota</taxon>
        <taxon>Chitinophagia</taxon>
        <taxon>Chitinophagales</taxon>
        <taxon>Chitinophagaceae</taxon>
        <taxon>Deminuibacter</taxon>
    </lineage>
</organism>
<gene>
    <name evidence="4" type="primary">dacB</name>
    <name evidence="4" type="ORF">DXN05_12680</name>
</gene>
<dbReference type="RefSeq" id="WP_116847646.1">
    <property type="nucleotide sequence ID" value="NZ_QTJU01000004.1"/>
</dbReference>
<dbReference type="PRINTS" id="PR00922">
    <property type="entry name" value="DADACBPTASE3"/>
</dbReference>
<dbReference type="EMBL" id="QTJU01000004">
    <property type="protein sequence ID" value="RFM27569.1"/>
    <property type="molecule type" value="Genomic_DNA"/>
</dbReference>
<dbReference type="NCBIfam" id="TIGR00666">
    <property type="entry name" value="PBP4"/>
    <property type="match status" value="1"/>
</dbReference>
<feature type="chain" id="PRO_5017811844" evidence="3">
    <location>
        <begin position="21"/>
        <end position="471"/>
    </location>
</feature>
<keyword evidence="4" id="KW-0645">Protease</keyword>
<comment type="similarity">
    <text evidence="1">Belongs to the peptidase S13 family.</text>
</comment>
<keyword evidence="4" id="KW-0121">Carboxypeptidase</keyword>
<keyword evidence="2 4" id="KW-0378">Hydrolase</keyword>
<dbReference type="Gene3D" id="3.50.80.20">
    <property type="entry name" value="D-Ala-D-Ala carboxypeptidase C, peptidase S13"/>
    <property type="match status" value="1"/>
</dbReference>